<comment type="caution">
    <text evidence="2">The sequence shown here is derived from an EMBL/GenBank/DDBJ whole genome shotgun (WGS) entry which is preliminary data.</text>
</comment>
<dbReference type="PANTHER" id="PTHR45867">
    <property type="entry name" value="PURPLE ACID PHOSPHATASE"/>
    <property type="match status" value="1"/>
</dbReference>
<evidence type="ECO:0000313" key="2">
    <source>
        <dbReference type="EMBL" id="CAG9101315.1"/>
    </source>
</evidence>
<reference evidence="2" key="1">
    <citation type="submission" date="2020-11" db="EMBL/GenBank/DDBJ databases">
        <authorList>
            <person name="Whiteford S."/>
        </authorList>
    </citation>
    <scope>NUCLEOTIDE SEQUENCE</scope>
</reference>
<accession>A0A8S4DIL2</accession>
<feature type="domain" description="Purple acid phosphatase C-terminal" evidence="1">
    <location>
        <begin position="147"/>
        <end position="209"/>
    </location>
</feature>
<evidence type="ECO:0000313" key="3">
    <source>
        <dbReference type="Proteomes" id="UP000653454"/>
    </source>
</evidence>
<dbReference type="PANTHER" id="PTHR45867:SF3">
    <property type="entry name" value="ACID PHOSPHATASE TYPE 7"/>
    <property type="match status" value="1"/>
</dbReference>
<dbReference type="SUPFAM" id="SSF56300">
    <property type="entry name" value="Metallo-dependent phosphatases"/>
    <property type="match status" value="2"/>
</dbReference>
<dbReference type="InterPro" id="IPR025733">
    <property type="entry name" value="PAPs_C"/>
</dbReference>
<keyword evidence="3" id="KW-1185">Reference proteome</keyword>
<dbReference type="Pfam" id="PF14008">
    <property type="entry name" value="Metallophos_C"/>
    <property type="match status" value="3"/>
</dbReference>
<dbReference type="InterPro" id="IPR029052">
    <property type="entry name" value="Metallo-depent_PP-like"/>
</dbReference>
<name>A0A8S4DIL2_PLUXY</name>
<dbReference type="AlphaFoldDB" id="A0A8S4DIL2"/>
<dbReference type="Proteomes" id="UP000653454">
    <property type="component" value="Unassembled WGS sequence"/>
</dbReference>
<gene>
    <name evidence="2" type="ORF">PLXY2_LOCUS2522</name>
</gene>
<evidence type="ECO:0000259" key="1">
    <source>
        <dbReference type="Pfam" id="PF14008"/>
    </source>
</evidence>
<organism evidence="2 3">
    <name type="scientific">Plutella xylostella</name>
    <name type="common">Diamondback moth</name>
    <name type="synonym">Plutella maculipennis</name>
    <dbReference type="NCBI Taxonomy" id="51655"/>
    <lineage>
        <taxon>Eukaryota</taxon>
        <taxon>Metazoa</taxon>
        <taxon>Ecdysozoa</taxon>
        <taxon>Arthropoda</taxon>
        <taxon>Hexapoda</taxon>
        <taxon>Insecta</taxon>
        <taxon>Pterygota</taxon>
        <taxon>Neoptera</taxon>
        <taxon>Endopterygota</taxon>
        <taxon>Lepidoptera</taxon>
        <taxon>Glossata</taxon>
        <taxon>Ditrysia</taxon>
        <taxon>Yponomeutoidea</taxon>
        <taxon>Plutellidae</taxon>
        <taxon>Plutella</taxon>
    </lineage>
</organism>
<feature type="domain" description="Purple acid phosphatase C-terminal" evidence="1">
    <location>
        <begin position="79"/>
        <end position="141"/>
    </location>
</feature>
<dbReference type="EMBL" id="CAJHNJ030000006">
    <property type="protein sequence ID" value="CAG9101315.1"/>
    <property type="molecule type" value="Genomic_DNA"/>
</dbReference>
<protein>
    <submittedName>
        <fullName evidence="2">(diamondback moth) hypothetical protein</fullName>
    </submittedName>
</protein>
<dbReference type="Gene3D" id="3.60.21.10">
    <property type="match status" value="3"/>
</dbReference>
<feature type="domain" description="Purple acid phosphatase C-terminal" evidence="1">
    <location>
        <begin position="223"/>
        <end position="285"/>
    </location>
</feature>
<sequence>MLTKTTLHRGTGVENDIMRGGHRMLTTSCRLGRLEPLLKQFGVDLVIWAHEHSYERTWPLYDNKVYNGSLEQPYVNPGAPVHIVTGSAGCQENTSKFNPHPPAWSAFRSSDYGFTRFYAFNKTHIYLEQVSVDQHGDVIDSFWIEKAPVHIVTGSAGCQENTDPFVAAPPEWSAFRSTDYGYTRFHALNKTHIYMEQVSVDKKGEVIDSFWLQKSLHEPYKMAPVHIVTGSAGCQEGRDRFRRNPFKWSAFQSQDYGYTRFKAFNKTHLYLEQVSVDLGGQVIDSFWMVKNKGLSFNEE</sequence>
<proteinExistence type="predicted"/>